<dbReference type="Pfam" id="PF13190">
    <property type="entry name" value="PDGLE"/>
    <property type="match status" value="1"/>
</dbReference>
<keyword evidence="3" id="KW-1003">Cell membrane</keyword>
<dbReference type="InterPro" id="IPR002751">
    <property type="entry name" value="CbiM/NikMN"/>
</dbReference>
<evidence type="ECO:0000313" key="9">
    <source>
        <dbReference type="EMBL" id="MBB6471752.1"/>
    </source>
</evidence>
<gene>
    <name evidence="9" type="ORF">BJ992_001183</name>
</gene>
<evidence type="ECO:0000256" key="1">
    <source>
        <dbReference type="ARBA" id="ARBA00004651"/>
    </source>
</evidence>
<name>A0A7X0M518_9ACTN</name>
<keyword evidence="5 7" id="KW-1133">Transmembrane helix</keyword>
<proteinExistence type="predicted"/>
<feature type="transmembrane region" description="Helical" evidence="7">
    <location>
        <begin position="137"/>
        <end position="163"/>
    </location>
</feature>
<dbReference type="AlphaFoldDB" id="A0A7X0M518"/>
<dbReference type="Gene3D" id="1.10.1760.20">
    <property type="match status" value="1"/>
</dbReference>
<feature type="transmembrane region" description="Helical" evidence="7">
    <location>
        <begin position="310"/>
        <end position="334"/>
    </location>
</feature>
<evidence type="ECO:0000259" key="8">
    <source>
        <dbReference type="Pfam" id="PF13190"/>
    </source>
</evidence>
<evidence type="ECO:0000256" key="5">
    <source>
        <dbReference type="ARBA" id="ARBA00022989"/>
    </source>
</evidence>
<feature type="transmembrane region" description="Helical" evidence="7">
    <location>
        <begin position="103"/>
        <end position="125"/>
    </location>
</feature>
<dbReference type="InterPro" id="IPR025937">
    <property type="entry name" value="PDGLE_dom"/>
</dbReference>
<evidence type="ECO:0000256" key="6">
    <source>
        <dbReference type="ARBA" id="ARBA00023136"/>
    </source>
</evidence>
<evidence type="ECO:0000256" key="3">
    <source>
        <dbReference type="ARBA" id="ARBA00022475"/>
    </source>
</evidence>
<feature type="transmembrane region" description="Helical" evidence="7">
    <location>
        <begin position="40"/>
        <end position="60"/>
    </location>
</feature>
<evidence type="ECO:0000256" key="2">
    <source>
        <dbReference type="ARBA" id="ARBA00022448"/>
    </source>
</evidence>
<dbReference type="PANTHER" id="PTHR34229">
    <property type="entry name" value="METAL TRANSPORT PROTEIN HI_1621-RELATED"/>
    <property type="match status" value="1"/>
</dbReference>
<organism evidence="9 10">
    <name type="scientific">Sphaerisporangium rubeum</name>
    <dbReference type="NCBI Taxonomy" id="321317"/>
    <lineage>
        <taxon>Bacteria</taxon>
        <taxon>Bacillati</taxon>
        <taxon>Actinomycetota</taxon>
        <taxon>Actinomycetes</taxon>
        <taxon>Streptosporangiales</taxon>
        <taxon>Streptosporangiaceae</taxon>
        <taxon>Sphaerisporangium</taxon>
    </lineage>
</organism>
<feature type="transmembrane region" description="Helical" evidence="7">
    <location>
        <begin position="7"/>
        <end position="28"/>
    </location>
</feature>
<feature type="transmembrane region" description="Helical" evidence="7">
    <location>
        <begin position="248"/>
        <end position="267"/>
    </location>
</feature>
<feature type="domain" description="PDGLE" evidence="8">
    <location>
        <begin position="247"/>
        <end position="336"/>
    </location>
</feature>
<dbReference type="PANTHER" id="PTHR34229:SF1">
    <property type="entry name" value="METAL TRANSPORT PROTEIN HI_1621-RELATED"/>
    <property type="match status" value="1"/>
</dbReference>
<accession>A0A7X0M518</accession>
<protein>
    <submittedName>
        <fullName evidence="9">Cobalt/nickel transport system permease protein</fullName>
    </submittedName>
</protein>
<evidence type="ECO:0000256" key="4">
    <source>
        <dbReference type="ARBA" id="ARBA00022692"/>
    </source>
</evidence>
<dbReference type="RefSeq" id="WP_184978922.1">
    <property type="nucleotide sequence ID" value="NZ_BAAALO010000025.1"/>
</dbReference>
<comment type="caution">
    <text evidence="9">The sequence shown here is derived from an EMBL/GenBank/DDBJ whole genome shotgun (WGS) entry which is preliminary data.</text>
</comment>
<keyword evidence="6 7" id="KW-0472">Membrane</keyword>
<evidence type="ECO:0000313" key="10">
    <source>
        <dbReference type="Proteomes" id="UP000555564"/>
    </source>
</evidence>
<keyword evidence="2" id="KW-0813">Transport</keyword>
<feature type="transmembrane region" description="Helical" evidence="7">
    <location>
        <begin position="72"/>
        <end position="97"/>
    </location>
</feature>
<evidence type="ECO:0000256" key="7">
    <source>
        <dbReference type="SAM" id="Phobius"/>
    </source>
</evidence>
<keyword evidence="4 7" id="KW-0812">Transmembrane</keyword>
<dbReference type="GO" id="GO:0000041">
    <property type="term" value="P:transition metal ion transport"/>
    <property type="evidence" value="ECO:0007669"/>
    <property type="project" value="InterPro"/>
</dbReference>
<comment type="subcellular location">
    <subcellularLocation>
        <location evidence="1">Cell membrane</location>
        <topology evidence="1">Multi-pass membrane protein</topology>
    </subcellularLocation>
</comment>
<sequence>MHVPDGFFNAAVSVAAGGVAAAGVAVGLRNAKRELDDRTAPMAGLVAAFVFAVQMLNFPVAAGTSGHLLGGALAAVLVGPYTAVLCVAVVLLVQAFFFADGGLTALGVNITLMAIVTTVVGWAVFRLVLRAAPRRAVVPVAAFAGALVSVPAAALVFTVLFWIGGTAPIDVGAVAAAMGGVHVLIGVGEGVITALTVSSVLAVRPDLVYGARGLTAPLLLRTADGAVPVTAPAAGAEQAPKKAGTRPLLVGGALVALLLAGFVSFYASSSPDGLEKVAGDKGLDAQKRDHPLGDSPLADYGVRGVGDERLAVGLAGVAGVVITVAAGGAIFTAVRRRERTKV</sequence>
<feature type="transmembrane region" description="Helical" evidence="7">
    <location>
        <begin position="183"/>
        <end position="203"/>
    </location>
</feature>
<dbReference type="Proteomes" id="UP000555564">
    <property type="component" value="Unassembled WGS sequence"/>
</dbReference>
<dbReference type="EMBL" id="JACHIU010000001">
    <property type="protein sequence ID" value="MBB6471752.1"/>
    <property type="molecule type" value="Genomic_DNA"/>
</dbReference>
<dbReference type="GO" id="GO:0005886">
    <property type="term" value="C:plasma membrane"/>
    <property type="evidence" value="ECO:0007669"/>
    <property type="project" value="UniProtKB-SubCell"/>
</dbReference>
<keyword evidence="10" id="KW-1185">Reference proteome</keyword>
<reference evidence="9 10" key="1">
    <citation type="submission" date="2020-08" db="EMBL/GenBank/DDBJ databases">
        <title>Sequencing the genomes of 1000 actinobacteria strains.</title>
        <authorList>
            <person name="Klenk H.-P."/>
        </authorList>
    </citation>
    <scope>NUCLEOTIDE SEQUENCE [LARGE SCALE GENOMIC DNA]</scope>
    <source>
        <strain evidence="9 10">DSM 44936</strain>
    </source>
</reference>
<dbReference type="Pfam" id="PF01891">
    <property type="entry name" value="CbiM"/>
    <property type="match status" value="1"/>
</dbReference>